<organism evidence="1 2">
    <name type="scientific">Obba rivulosa</name>
    <dbReference type="NCBI Taxonomy" id="1052685"/>
    <lineage>
        <taxon>Eukaryota</taxon>
        <taxon>Fungi</taxon>
        <taxon>Dikarya</taxon>
        <taxon>Basidiomycota</taxon>
        <taxon>Agaricomycotina</taxon>
        <taxon>Agaricomycetes</taxon>
        <taxon>Polyporales</taxon>
        <taxon>Gelatoporiaceae</taxon>
        <taxon>Obba</taxon>
    </lineage>
</organism>
<dbReference type="Gene3D" id="3.80.10.10">
    <property type="entry name" value="Ribonuclease Inhibitor"/>
    <property type="match status" value="1"/>
</dbReference>
<proteinExistence type="predicted"/>
<name>A0A8E2DFM1_9APHY</name>
<sequence length="328" mass="37028">MFPVEILELIFWELDIEDFPSVLVANRIFNGIAARCLYRYIREMGPRRTIGCLKTLGASKDIASLVNRLHINWGPHRVISNFFRLLHRALQQTTSLRHFSIELSQHDNACSRLSWLFDGCNFSLRSLTTSMLCDPALACFLETQPEISELCLRGFQTTSRFAISPFALPALDTFRAVHAGAPILAQIIAGRPVEAVSLSLFSEDGYAPLDALRLSSRPIKRLTIMSLDLSPADQLLAEVSSRLPQLEALHIVILTLTYTNQILLDSSKHLTRFPDLRYLTVMAPGSTTTQDEEKIASSWHQACPTLKTIILPKGKVWFERDGKWTCWE</sequence>
<keyword evidence="2" id="KW-1185">Reference proteome</keyword>
<protein>
    <recommendedName>
        <fullName evidence="3">F-box domain-containing protein</fullName>
    </recommendedName>
</protein>
<evidence type="ECO:0008006" key="3">
    <source>
        <dbReference type="Google" id="ProtNLM"/>
    </source>
</evidence>
<dbReference type="AlphaFoldDB" id="A0A8E2DFM1"/>
<accession>A0A8E2DFM1</accession>
<evidence type="ECO:0000313" key="1">
    <source>
        <dbReference type="EMBL" id="OCH85076.1"/>
    </source>
</evidence>
<reference evidence="1 2" key="1">
    <citation type="submission" date="2016-07" db="EMBL/GenBank/DDBJ databases">
        <title>Draft genome of the white-rot fungus Obba rivulosa 3A-2.</title>
        <authorList>
            <consortium name="DOE Joint Genome Institute"/>
            <person name="Miettinen O."/>
            <person name="Riley R."/>
            <person name="Acob R."/>
            <person name="Barry K."/>
            <person name="Cullen D."/>
            <person name="De Vries R."/>
            <person name="Hainaut M."/>
            <person name="Hatakka A."/>
            <person name="Henrissat B."/>
            <person name="Hilden K."/>
            <person name="Kuo R."/>
            <person name="Labutti K."/>
            <person name="Lipzen A."/>
            <person name="Makela M.R."/>
            <person name="Sandor L."/>
            <person name="Spatafora J.W."/>
            <person name="Grigoriev I.V."/>
            <person name="Hibbett D.S."/>
        </authorList>
    </citation>
    <scope>NUCLEOTIDE SEQUENCE [LARGE SCALE GENOMIC DNA]</scope>
    <source>
        <strain evidence="1 2">3A-2</strain>
    </source>
</reference>
<dbReference type="OrthoDB" id="3178870at2759"/>
<dbReference type="EMBL" id="KV722610">
    <property type="protein sequence ID" value="OCH85076.1"/>
    <property type="molecule type" value="Genomic_DNA"/>
</dbReference>
<dbReference type="Proteomes" id="UP000250043">
    <property type="component" value="Unassembled WGS sequence"/>
</dbReference>
<evidence type="ECO:0000313" key="2">
    <source>
        <dbReference type="Proteomes" id="UP000250043"/>
    </source>
</evidence>
<dbReference type="InterPro" id="IPR032675">
    <property type="entry name" value="LRR_dom_sf"/>
</dbReference>
<gene>
    <name evidence="1" type="ORF">OBBRIDRAFT_740502</name>
</gene>